<dbReference type="InterPro" id="IPR001841">
    <property type="entry name" value="Znf_RING"/>
</dbReference>
<feature type="compositionally biased region" description="Low complexity" evidence="4">
    <location>
        <begin position="8"/>
        <end position="26"/>
    </location>
</feature>
<dbReference type="InterPro" id="IPR047126">
    <property type="entry name" value="RNF141-like"/>
</dbReference>
<name>A0A6C0LGE0_9ZZZZ</name>
<keyword evidence="3" id="KW-0862">Zinc</keyword>
<dbReference type="AlphaFoldDB" id="A0A6C0LGE0"/>
<feature type="region of interest" description="Disordered" evidence="4">
    <location>
        <begin position="1"/>
        <end position="26"/>
    </location>
</feature>
<accession>A0A6C0LGE0</accession>
<dbReference type="Gene3D" id="3.30.40.10">
    <property type="entry name" value="Zinc/RING finger domain, C3HC4 (zinc finger)"/>
    <property type="match status" value="1"/>
</dbReference>
<evidence type="ECO:0000256" key="4">
    <source>
        <dbReference type="SAM" id="MobiDB-lite"/>
    </source>
</evidence>
<proteinExistence type="predicted"/>
<protein>
    <recommendedName>
        <fullName evidence="5">RING-type domain-containing protein</fullName>
    </recommendedName>
</protein>
<dbReference type="InterPro" id="IPR017907">
    <property type="entry name" value="Znf_RING_CS"/>
</dbReference>
<dbReference type="PANTHER" id="PTHR12109">
    <property type="entry name" value="RING FINGER PROTEIN 141-RELATED"/>
    <property type="match status" value="1"/>
</dbReference>
<dbReference type="SUPFAM" id="SSF57850">
    <property type="entry name" value="RING/U-box"/>
    <property type="match status" value="1"/>
</dbReference>
<reference evidence="6" key="1">
    <citation type="journal article" date="2020" name="Nature">
        <title>Giant virus diversity and host interactions through global metagenomics.</title>
        <authorList>
            <person name="Schulz F."/>
            <person name="Roux S."/>
            <person name="Paez-Espino D."/>
            <person name="Jungbluth S."/>
            <person name="Walsh D.A."/>
            <person name="Denef V.J."/>
            <person name="McMahon K.D."/>
            <person name="Konstantinidis K.T."/>
            <person name="Eloe-Fadrosh E.A."/>
            <person name="Kyrpides N.C."/>
            <person name="Woyke T."/>
        </authorList>
    </citation>
    <scope>NUCLEOTIDE SEQUENCE</scope>
    <source>
        <strain evidence="6">GVMAG-M-3300027791-30</strain>
    </source>
</reference>
<feature type="region of interest" description="Disordered" evidence="4">
    <location>
        <begin position="191"/>
        <end position="222"/>
    </location>
</feature>
<dbReference type="GO" id="GO:0008270">
    <property type="term" value="F:zinc ion binding"/>
    <property type="evidence" value="ECO:0007669"/>
    <property type="project" value="UniProtKB-KW"/>
</dbReference>
<evidence type="ECO:0000259" key="5">
    <source>
        <dbReference type="PROSITE" id="PS50089"/>
    </source>
</evidence>
<organism evidence="6">
    <name type="scientific">viral metagenome</name>
    <dbReference type="NCBI Taxonomy" id="1070528"/>
    <lineage>
        <taxon>unclassified sequences</taxon>
        <taxon>metagenomes</taxon>
        <taxon>organismal metagenomes</taxon>
    </lineage>
</organism>
<sequence>MEYNNNQTNESTSQITNENNSTQNNSTQNIILRPLGYFYTTTFSITPTFIESLFSFDSPLSIPPYEQNDNFDSGIHHNSQTSNPNIINSSNLRLYDLSNTFFPTVNLIEIIFNDYIKNKNKLNDEEYEKNVEKIYEKFDECPVCFTSSETTIKIKKCNHAFCEDCIQTWLKSHKNTCPICRVNVIMETENDNTENDNTENNNTENDNTENDNTENDNTENNC</sequence>
<dbReference type="InterPro" id="IPR013083">
    <property type="entry name" value="Znf_RING/FYVE/PHD"/>
</dbReference>
<evidence type="ECO:0000256" key="1">
    <source>
        <dbReference type="ARBA" id="ARBA00022723"/>
    </source>
</evidence>
<evidence type="ECO:0000256" key="3">
    <source>
        <dbReference type="ARBA" id="ARBA00022833"/>
    </source>
</evidence>
<dbReference type="SMART" id="SM00184">
    <property type="entry name" value="RING"/>
    <property type="match status" value="1"/>
</dbReference>
<dbReference type="EMBL" id="MN740474">
    <property type="protein sequence ID" value="QHU28761.1"/>
    <property type="molecule type" value="Genomic_DNA"/>
</dbReference>
<dbReference type="Pfam" id="PF13923">
    <property type="entry name" value="zf-C3HC4_2"/>
    <property type="match status" value="1"/>
</dbReference>
<evidence type="ECO:0000256" key="2">
    <source>
        <dbReference type="ARBA" id="ARBA00022771"/>
    </source>
</evidence>
<keyword evidence="1" id="KW-0479">Metal-binding</keyword>
<feature type="compositionally biased region" description="Acidic residues" evidence="4">
    <location>
        <begin position="206"/>
        <end position="222"/>
    </location>
</feature>
<feature type="domain" description="RING-type" evidence="5">
    <location>
        <begin position="141"/>
        <end position="181"/>
    </location>
</feature>
<dbReference type="PROSITE" id="PS00518">
    <property type="entry name" value="ZF_RING_1"/>
    <property type="match status" value="1"/>
</dbReference>
<dbReference type="PROSITE" id="PS50089">
    <property type="entry name" value="ZF_RING_2"/>
    <property type="match status" value="1"/>
</dbReference>
<keyword evidence="2" id="KW-0863">Zinc-finger</keyword>
<evidence type="ECO:0000313" key="6">
    <source>
        <dbReference type="EMBL" id="QHU28761.1"/>
    </source>
</evidence>